<evidence type="ECO:0000256" key="4">
    <source>
        <dbReference type="ARBA" id="ARBA00022776"/>
    </source>
</evidence>
<dbReference type="InterPro" id="IPR019440">
    <property type="entry name" value="MAU2"/>
</dbReference>
<dbReference type="InParanoid" id="A0A067P8E9"/>
<evidence type="ECO:0008006" key="11">
    <source>
        <dbReference type="Google" id="ProtNLM"/>
    </source>
</evidence>
<feature type="compositionally biased region" description="Polar residues" evidence="8">
    <location>
        <begin position="687"/>
        <end position="699"/>
    </location>
</feature>
<keyword evidence="3" id="KW-0132">Cell division</keyword>
<dbReference type="Proteomes" id="UP000027265">
    <property type="component" value="Unassembled WGS sequence"/>
</dbReference>
<feature type="compositionally biased region" description="Low complexity" evidence="8">
    <location>
        <begin position="291"/>
        <end position="300"/>
    </location>
</feature>
<keyword evidence="10" id="KW-1185">Reference proteome</keyword>
<keyword evidence="6" id="KW-0539">Nucleus</keyword>
<evidence type="ECO:0000256" key="3">
    <source>
        <dbReference type="ARBA" id="ARBA00022618"/>
    </source>
</evidence>
<dbReference type="HOGENOM" id="CLU_010367_0_0_1"/>
<feature type="region of interest" description="Disordered" evidence="8">
    <location>
        <begin position="1"/>
        <end position="22"/>
    </location>
</feature>
<evidence type="ECO:0000256" key="8">
    <source>
        <dbReference type="SAM" id="MobiDB-lite"/>
    </source>
</evidence>
<evidence type="ECO:0000256" key="7">
    <source>
        <dbReference type="ARBA" id="ARBA00023306"/>
    </source>
</evidence>
<gene>
    <name evidence="9" type="ORF">JAAARDRAFT_41451</name>
</gene>
<evidence type="ECO:0000256" key="1">
    <source>
        <dbReference type="ARBA" id="ARBA00004123"/>
    </source>
</evidence>
<keyword evidence="5" id="KW-0159">Chromosome partition</keyword>
<comment type="similarity">
    <text evidence="2">Belongs to the SCC4/mau-2 family.</text>
</comment>
<keyword evidence="7" id="KW-0131">Cell cycle</keyword>
<feature type="compositionally biased region" description="Basic and acidic residues" evidence="8">
    <location>
        <begin position="559"/>
        <end position="579"/>
    </location>
</feature>
<sequence length="751" mass="82366">MARSQIDDNPRPAKRQRNASVAEDVSSDLSSFTRLPHPILLISMPALLVHPPSHRFHIQSLFSSLTAIRKCISMDSLNLDIECRAWTAFAELGMNVVAGGLSEREYCSWAKGVEPEVEKAIGKGLLITQKHPSLRPYRLHLSLLQSRFVQWQHNTKFARNLLSRLSSSFLPTDPPHILYSSYLATINNLCTPTKTPSQSQSHSPSSLLSVQYSNQDLHTALSTISDLQDLSNVKKHEDVTLLSHVLRLRVLVLAGMWESVPDALKVCEEALRLSYQPSLGTPKPSNPNPQPSQSSQHPSSSAPPIPTPPTPPQQFPVFKGVFEGAMAIHTLVMAVVFFTHIGNSPEASPRLTHLHILLDSGILNKCVNGIVDIKFPSSPALSIQITHPRILHFLTFLVSSVSKRDPVGRKPKKRIFAAEALRIWDAEVAKELPFAPWMSLGEIEEVEQRLARIKADLICELISVSIMRSEFQAAQQHLAILIAHTRTYDIFNIFAARITLHQAHLAHALGQQERALECYRVAAFLAENSGDGEVEGAARAGEVGLRIGMKMVERGRGVKVGKEKVKSRAKGKGKEKEGDAQVGGEGEELNILGEVVVSACPGGGGTLQAIGHVLEACLSAEILKAKQHLKDALSLATRSQDNHLRALILALISSHYFHTAGEHALGMLETTDQLAAGLGAPSDKHTTSNSKTRSKTAVPNTQAVGNVPLRLWVGERFVELYKRAGRDADAQKRELGNALLQKQLEKVSRLR</sequence>
<name>A0A067P8E9_9AGAM</name>
<accession>A0A067P8E9</accession>
<dbReference type="STRING" id="933084.A0A067P8E9"/>
<dbReference type="EMBL" id="KL197751">
    <property type="protein sequence ID" value="KDQ51183.1"/>
    <property type="molecule type" value="Genomic_DNA"/>
</dbReference>
<dbReference type="Pfam" id="PF10345">
    <property type="entry name" value="Cohesin_load"/>
    <property type="match status" value="1"/>
</dbReference>
<dbReference type="GO" id="GO:0007064">
    <property type="term" value="P:mitotic sister chromatid cohesion"/>
    <property type="evidence" value="ECO:0007669"/>
    <property type="project" value="InterPro"/>
</dbReference>
<feature type="region of interest" description="Disordered" evidence="8">
    <location>
        <begin position="559"/>
        <end position="583"/>
    </location>
</feature>
<feature type="region of interest" description="Disordered" evidence="8">
    <location>
        <begin position="277"/>
        <end position="310"/>
    </location>
</feature>
<dbReference type="AlphaFoldDB" id="A0A067P8E9"/>
<evidence type="ECO:0000256" key="2">
    <source>
        <dbReference type="ARBA" id="ARBA00008585"/>
    </source>
</evidence>
<evidence type="ECO:0000256" key="6">
    <source>
        <dbReference type="ARBA" id="ARBA00023242"/>
    </source>
</evidence>
<evidence type="ECO:0000313" key="10">
    <source>
        <dbReference type="Proteomes" id="UP000027265"/>
    </source>
</evidence>
<feature type="compositionally biased region" description="Pro residues" evidence="8">
    <location>
        <begin position="301"/>
        <end position="310"/>
    </location>
</feature>
<feature type="region of interest" description="Disordered" evidence="8">
    <location>
        <begin position="677"/>
        <end position="699"/>
    </location>
</feature>
<dbReference type="GO" id="GO:0005634">
    <property type="term" value="C:nucleus"/>
    <property type="evidence" value="ECO:0007669"/>
    <property type="project" value="UniProtKB-SubCell"/>
</dbReference>
<keyword evidence="4" id="KW-0498">Mitosis</keyword>
<evidence type="ECO:0000256" key="5">
    <source>
        <dbReference type="ARBA" id="ARBA00022829"/>
    </source>
</evidence>
<feature type="compositionally biased region" description="Basic and acidic residues" evidence="8">
    <location>
        <begin position="1"/>
        <end position="11"/>
    </location>
</feature>
<dbReference type="GO" id="GO:0051301">
    <property type="term" value="P:cell division"/>
    <property type="evidence" value="ECO:0007669"/>
    <property type="project" value="UniProtKB-KW"/>
</dbReference>
<organism evidence="9 10">
    <name type="scientific">Jaapia argillacea MUCL 33604</name>
    <dbReference type="NCBI Taxonomy" id="933084"/>
    <lineage>
        <taxon>Eukaryota</taxon>
        <taxon>Fungi</taxon>
        <taxon>Dikarya</taxon>
        <taxon>Basidiomycota</taxon>
        <taxon>Agaricomycotina</taxon>
        <taxon>Agaricomycetes</taxon>
        <taxon>Agaricomycetidae</taxon>
        <taxon>Jaapiales</taxon>
        <taxon>Jaapiaceae</taxon>
        <taxon>Jaapia</taxon>
    </lineage>
</organism>
<evidence type="ECO:0000313" key="9">
    <source>
        <dbReference type="EMBL" id="KDQ51183.1"/>
    </source>
</evidence>
<reference evidence="10" key="1">
    <citation type="journal article" date="2014" name="Proc. Natl. Acad. Sci. U.S.A.">
        <title>Extensive sampling of basidiomycete genomes demonstrates inadequacy of the white-rot/brown-rot paradigm for wood decay fungi.</title>
        <authorList>
            <person name="Riley R."/>
            <person name="Salamov A.A."/>
            <person name="Brown D.W."/>
            <person name="Nagy L.G."/>
            <person name="Floudas D."/>
            <person name="Held B.W."/>
            <person name="Levasseur A."/>
            <person name="Lombard V."/>
            <person name="Morin E."/>
            <person name="Otillar R."/>
            <person name="Lindquist E.A."/>
            <person name="Sun H."/>
            <person name="LaButti K.M."/>
            <person name="Schmutz J."/>
            <person name="Jabbour D."/>
            <person name="Luo H."/>
            <person name="Baker S.E."/>
            <person name="Pisabarro A.G."/>
            <person name="Walton J.D."/>
            <person name="Blanchette R.A."/>
            <person name="Henrissat B."/>
            <person name="Martin F."/>
            <person name="Cullen D."/>
            <person name="Hibbett D.S."/>
            <person name="Grigoriev I.V."/>
        </authorList>
    </citation>
    <scope>NUCLEOTIDE SEQUENCE [LARGE SCALE GENOMIC DNA]</scope>
    <source>
        <strain evidence="10">MUCL 33604</strain>
    </source>
</reference>
<proteinExistence type="inferred from homology"/>
<dbReference type="PANTHER" id="PTHR21394">
    <property type="entry name" value="MAU2 CHROMATID COHESION FACTOR HOMOLOG"/>
    <property type="match status" value="1"/>
</dbReference>
<dbReference type="GO" id="GO:0007059">
    <property type="term" value="P:chromosome segregation"/>
    <property type="evidence" value="ECO:0007669"/>
    <property type="project" value="UniProtKB-KW"/>
</dbReference>
<protein>
    <recommendedName>
        <fullName evidence="11">Cyclosome subunit 5</fullName>
    </recommendedName>
</protein>
<dbReference type="OrthoDB" id="5565328at2759"/>
<comment type="subcellular location">
    <subcellularLocation>
        <location evidence="1">Nucleus</location>
    </subcellularLocation>
</comment>